<organism evidence="2 3">
    <name type="scientific">Caerostris darwini</name>
    <dbReference type="NCBI Taxonomy" id="1538125"/>
    <lineage>
        <taxon>Eukaryota</taxon>
        <taxon>Metazoa</taxon>
        <taxon>Ecdysozoa</taxon>
        <taxon>Arthropoda</taxon>
        <taxon>Chelicerata</taxon>
        <taxon>Arachnida</taxon>
        <taxon>Araneae</taxon>
        <taxon>Araneomorphae</taxon>
        <taxon>Entelegynae</taxon>
        <taxon>Araneoidea</taxon>
        <taxon>Araneidae</taxon>
        <taxon>Caerostris</taxon>
    </lineage>
</organism>
<gene>
    <name evidence="2" type="ORF">CDAR_466991</name>
</gene>
<evidence type="ECO:0000256" key="1">
    <source>
        <dbReference type="SAM" id="MobiDB-lite"/>
    </source>
</evidence>
<keyword evidence="3" id="KW-1185">Reference proteome</keyword>
<name>A0AAV4TF62_9ARAC</name>
<feature type="region of interest" description="Disordered" evidence="1">
    <location>
        <begin position="89"/>
        <end position="108"/>
    </location>
</feature>
<reference evidence="2 3" key="1">
    <citation type="submission" date="2021-06" db="EMBL/GenBank/DDBJ databases">
        <title>Caerostris darwini draft genome.</title>
        <authorList>
            <person name="Kono N."/>
            <person name="Arakawa K."/>
        </authorList>
    </citation>
    <scope>NUCLEOTIDE SEQUENCE [LARGE SCALE GENOMIC DNA]</scope>
</reference>
<protein>
    <submittedName>
        <fullName evidence="2">Uncharacterized protein</fullName>
    </submittedName>
</protein>
<feature type="compositionally biased region" description="Basic and acidic residues" evidence="1">
    <location>
        <begin position="93"/>
        <end position="108"/>
    </location>
</feature>
<evidence type="ECO:0000313" key="2">
    <source>
        <dbReference type="EMBL" id="GIY42588.1"/>
    </source>
</evidence>
<proteinExistence type="predicted"/>
<dbReference type="Proteomes" id="UP001054837">
    <property type="component" value="Unassembled WGS sequence"/>
</dbReference>
<sequence>MRAGGPTGSGSNSSTATAPALQVSYLIDNHYAIPPAGSKKFSPAGGLVVGVDFHETGCSGFTAYWNCSEAAWAPASCRRRMGSVDDWPLASPETEHRGVTTLDGRRNG</sequence>
<evidence type="ECO:0000313" key="3">
    <source>
        <dbReference type="Proteomes" id="UP001054837"/>
    </source>
</evidence>
<comment type="caution">
    <text evidence="2">The sequence shown here is derived from an EMBL/GenBank/DDBJ whole genome shotgun (WGS) entry which is preliminary data.</text>
</comment>
<accession>A0AAV4TF62</accession>
<dbReference type="AlphaFoldDB" id="A0AAV4TF62"/>
<dbReference type="EMBL" id="BPLQ01009228">
    <property type="protein sequence ID" value="GIY42588.1"/>
    <property type="molecule type" value="Genomic_DNA"/>
</dbReference>